<evidence type="ECO:0000313" key="3">
    <source>
        <dbReference type="Proteomes" id="UP000433071"/>
    </source>
</evidence>
<accession>A0A6I3M8F1</accession>
<feature type="transmembrane region" description="Helical" evidence="1">
    <location>
        <begin position="179"/>
        <end position="202"/>
    </location>
</feature>
<proteinExistence type="predicted"/>
<dbReference type="AlphaFoldDB" id="A0A6I3M8F1"/>
<keyword evidence="1" id="KW-0472">Membrane</keyword>
<organism evidence="2 3">
    <name type="scientific">Agromyces bracchium</name>
    <dbReference type="NCBI Taxonomy" id="88376"/>
    <lineage>
        <taxon>Bacteria</taxon>
        <taxon>Bacillati</taxon>
        <taxon>Actinomycetota</taxon>
        <taxon>Actinomycetes</taxon>
        <taxon>Micrococcales</taxon>
        <taxon>Microbacteriaceae</taxon>
        <taxon>Agromyces</taxon>
    </lineage>
</organism>
<reference evidence="2 3" key="1">
    <citation type="submission" date="2019-11" db="EMBL/GenBank/DDBJ databases">
        <title>Agromyces kandeliae sp. nov., isolated from mangrove soil.</title>
        <authorList>
            <person name="Wang R."/>
        </authorList>
    </citation>
    <scope>NUCLEOTIDE SEQUENCE [LARGE SCALE GENOMIC DNA]</scope>
    <source>
        <strain evidence="2 3">JCM 11433</strain>
    </source>
</reference>
<keyword evidence="1" id="KW-1133">Transmembrane helix</keyword>
<feature type="transmembrane region" description="Helical" evidence="1">
    <location>
        <begin position="58"/>
        <end position="79"/>
    </location>
</feature>
<evidence type="ECO:0000313" key="2">
    <source>
        <dbReference type="EMBL" id="MTH67636.1"/>
    </source>
</evidence>
<protein>
    <submittedName>
        <fullName evidence="2">Uncharacterized protein</fullName>
    </submittedName>
</protein>
<keyword evidence="3" id="KW-1185">Reference proteome</keyword>
<dbReference type="EMBL" id="WMLB01000013">
    <property type="protein sequence ID" value="MTH67636.1"/>
    <property type="molecule type" value="Genomic_DNA"/>
</dbReference>
<keyword evidence="1" id="KW-0812">Transmembrane</keyword>
<feature type="transmembrane region" description="Helical" evidence="1">
    <location>
        <begin position="116"/>
        <end position="137"/>
    </location>
</feature>
<comment type="caution">
    <text evidence="2">The sequence shown here is derived from an EMBL/GenBank/DDBJ whole genome shotgun (WGS) entry which is preliminary data.</text>
</comment>
<name>A0A6I3M8F1_9MICO</name>
<feature type="transmembrane region" description="Helical" evidence="1">
    <location>
        <begin position="16"/>
        <end position="38"/>
    </location>
</feature>
<dbReference type="Proteomes" id="UP000433071">
    <property type="component" value="Unassembled WGS sequence"/>
</dbReference>
<feature type="transmembrane region" description="Helical" evidence="1">
    <location>
        <begin position="85"/>
        <end position="109"/>
    </location>
</feature>
<dbReference type="OrthoDB" id="5007860at2"/>
<feature type="transmembrane region" description="Helical" evidence="1">
    <location>
        <begin position="143"/>
        <end position="167"/>
    </location>
</feature>
<sequence>MEVAIERAVDAEQVRIWAGLQGFVSLAALIALALFFLLATPFSTPQSRWSWLGPVNDWLAVIGAVPWIVAMVLLARYVAAGPWMWALTVAACVGAAAIAIVTLFMLAGVAGLQLQAIVSLGATVVAFAWAAFAGSLAQDAGLVPGWIATLAVAMVVALVVGGILGVVGYATGAGSSVQATLYVVAGVVGGLAWLAFPVWWIGVASTLR</sequence>
<gene>
    <name evidence="2" type="ORF">GJ743_04530</name>
</gene>
<dbReference type="RefSeq" id="WP_155050743.1">
    <property type="nucleotide sequence ID" value="NZ_BAAAIB010000010.1"/>
</dbReference>
<evidence type="ECO:0000256" key="1">
    <source>
        <dbReference type="SAM" id="Phobius"/>
    </source>
</evidence>